<organism evidence="1">
    <name type="scientific">uncultured Caudovirales phage</name>
    <dbReference type="NCBI Taxonomy" id="2100421"/>
    <lineage>
        <taxon>Viruses</taxon>
        <taxon>Duplodnaviria</taxon>
        <taxon>Heunggongvirae</taxon>
        <taxon>Uroviricota</taxon>
        <taxon>Caudoviricetes</taxon>
        <taxon>Peduoviridae</taxon>
        <taxon>Maltschvirus</taxon>
        <taxon>Maltschvirus maltsch</taxon>
    </lineage>
</organism>
<gene>
    <name evidence="1" type="ORF">UFOVP723_193</name>
</gene>
<dbReference type="EMBL" id="LR796697">
    <property type="protein sequence ID" value="CAB4160454.1"/>
    <property type="molecule type" value="Genomic_DNA"/>
</dbReference>
<reference evidence="1" key="1">
    <citation type="submission" date="2020-04" db="EMBL/GenBank/DDBJ databases">
        <authorList>
            <person name="Chiriac C."/>
            <person name="Salcher M."/>
            <person name="Ghai R."/>
            <person name="Kavagutti S V."/>
        </authorList>
    </citation>
    <scope>NUCLEOTIDE SEQUENCE</scope>
</reference>
<accession>A0A6J5NYZ1</accession>
<name>A0A6J5NYZ1_9CAUD</name>
<protein>
    <submittedName>
        <fullName evidence="1">Uncharacterized protein</fullName>
    </submittedName>
</protein>
<proteinExistence type="predicted"/>
<sequence length="91" mass="10666">MAVERSKYSMEAIIRYDGRLIDVLDRIRAVRLVLMVHIEQDLGPDKERITLKIMTPYAPRETFFAIRKMCLGKIETLKDMTLQESTLTKLH</sequence>
<evidence type="ECO:0000313" key="1">
    <source>
        <dbReference type="EMBL" id="CAB4160454.1"/>
    </source>
</evidence>